<reference evidence="1" key="1">
    <citation type="submission" date="2023-04" db="EMBL/GenBank/DDBJ databases">
        <title>A chromosome-level genome assembly of the parasitoid wasp Eretmocerus hayati.</title>
        <authorList>
            <person name="Zhong Y."/>
            <person name="Liu S."/>
            <person name="Liu Y."/>
        </authorList>
    </citation>
    <scope>NUCLEOTIDE SEQUENCE</scope>
    <source>
        <strain evidence="1">ZJU_SS_LIU_2023</strain>
    </source>
</reference>
<protein>
    <submittedName>
        <fullName evidence="1">Uncharacterized protein</fullName>
    </submittedName>
</protein>
<proteinExistence type="predicted"/>
<comment type="caution">
    <text evidence="1">The sequence shown here is derived from an EMBL/GenBank/DDBJ whole genome shotgun (WGS) entry which is preliminary data.</text>
</comment>
<evidence type="ECO:0000313" key="1">
    <source>
        <dbReference type="EMBL" id="KAJ8673031.1"/>
    </source>
</evidence>
<accession>A0ACC2NQY3</accession>
<dbReference type="EMBL" id="CM056743">
    <property type="protein sequence ID" value="KAJ8673031.1"/>
    <property type="molecule type" value="Genomic_DNA"/>
</dbReference>
<sequence length="628" mass="70483">MGKQTCCVVTCKNTGRNSKNMFFRFPNATSKRGDQRNEWIAAVQSRSANGPAWQPKFEDRICSAHFVGGDRSLDKSNPSYTPTIFPDVCLSIKGNKSLKLNKVKRLNKKSMISTEQILFLSTAQVVSQTQNSGKPSQITVSLTSEAEGDESLPSNGYEDTSAIHDCLDEVRTEYILPDVDRSVLLMNSSDGEKNFVDHGCQSESIETIEYVDSEIDLLNASFMLMNESQINSVAQNSDCGSEKTSVDQSCQATIFLNQNQVEPYSLFYVSRKIHQDGKCDVGIQTDICVNNREIRSVHKKFCDKASATVKPVMNDACIGPSTSICDHNHELCFRGLDTIQDEQQLVDLAGVSFETFDLLYSRIGRLDSKNWKIDKRNRLLIFLTKLKSGLTYSALSAIFCVSRSTVSRIFLGILDHLVQATQDFVFWPKRELVQATMPECFKAHFANTRRVIDCTEFRIEIPSDLDNRVWCYSHYKHGFTGKVLIGISPSGFISFVSKVAGGRKSDSQITIDSGLIKLLEEGDTVLADKGFPDFKTIVDDSGKNILVVMPPFLEDKTEFTMQETEDTYNIASVRIHVERIMQRLRIHKILDKIPTHLFKYVDDIVHMCCVLVNLQPSIFAPSEAEEGA</sequence>
<organism evidence="1 2">
    <name type="scientific">Eretmocerus hayati</name>
    <dbReference type="NCBI Taxonomy" id="131215"/>
    <lineage>
        <taxon>Eukaryota</taxon>
        <taxon>Metazoa</taxon>
        <taxon>Ecdysozoa</taxon>
        <taxon>Arthropoda</taxon>
        <taxon>Hexapoda</taxon>
        <taxon>Insecta</taxon>
        <taxon>Pterygota</taxon>
        <taxon>Neoptera</taxon>
        <taxon>Endopterygota</taxon>
        <taxon>Hymenoptera</taxon>
        <taxon>Apocrita</taxon>
        <taxon>Proctotrupomorpha</taxon>
        <taxon>Chalcidoidea</taxon>
        <taxon>Aphelinidae</taxon>
        <taxon>Aphelininae</taxon>
        <taxon>Eretmocerus</taxon>
    </lineage>
</organism>
<name>A0ACC2NQY3_9HYME</name>
<evidence type="ECO:0000313" key="2">
    <source>
        <dbReference type="Proteomes" id="UP001239111"/>
    </source>
</evidence>
<gene>
    <name evidence="1" type="ORF">QAD02_004292</name>
</gene>
<keyword evidence="2" id="KW-1185">Reference proteome</keyword>
<dbReference type="Proteomes" id="UP001239111">
    <property type="component" value="Chromosome 3"/>
</dbReference>